<dbReference type="PANTHER" id="PTHR11527">
    <property type="entry name" value="HEAT-SHOCK PROTEIN 20 FAMILY MEMBER"/>
    <property type="match status" value="1"/>
</dbReference>
<feature type="domain" description="SHSP" evidence="3">
    <location>
        <begin position="35"/>
        <end position="144"/>
    </location>
</feature>
<evidence type="ECO:0000256" key="1">
    <source>
        <dbReference type="PROSITE-ProRule" id="PRU00285"/>
    </source>
</evidence>
<name>A0A1J6WUY9_9BACI</name>
<dbReference type="CDD" id="cd06464">
    <property type="entry name" value="ACD_sHsps-like"/>
    <property type="match status" value="1"/>
</dbReference>
<sequence length="144" mass="16827">MDIEKMKKWLELTNQYKSDNFWNSVFESKNPTRFFNTDDDFPKYDIYQNNTHVCIILEAPGLTKEDIKFSLSSNTNLLIKGTVRQFYPKEIEIHSERFSGEFERTIPLPEPAEAKSINIQFFNGLIQVAYPRKIEEVSLHGGSQ</sequence>
<evidence type="ECO:0000256" key="2">
    <source>
        <dbReference type="RuleBase" id="RU003616"/>
    </source>
</evidence>
<comment type="caution">
    <text evidence="4">The sequence shown here is derived from an EMBL/GenBank/DDBJ whole genome shotgun (WGS) entry which is preliminary data.</text>
</comment>
<comment type="similarity">
    <text evidence="1 2">Belongs to the small heat shock protein (HSP20) family.</text>
</comment>
<dbReference type="EMBL" id="MINN01000074">
    <property type="protein sequence ID" value="OIU71695.1"/>
    <property type="molecule type" value="Genomic_DNA"/>
</dbReference>
<dbReference type="OrthoDB" id="9811615at2"/>
<reference evidence="4 5" key="1">
    <citation type="submission" date="2016-09" db="EMBL/GenBank/DDBJ databases">
        <title>Bacillus aquimaris SAMM genome sequence reveals colonization and biosurfactant production capacities.</title>
        <authorList>
            <person name="Waghmode S.R."/>
            <person name="Suryavanshi M.V."/>
        </authorList>
    </citation>
    <scope>NUCLEOTIDE SEQUENCE [LARGE SCALE GENOMIC DNA]</scope>
    <source>
        <strain evidence="4 5">SAMM</strain>
    </source>
</reference>
<keyword evidence="5" id="KW-1185">Reference proteome</keyword>
<dbReference type="AlphaFoldDB" id="A0A1J6WUY9"/>
<gene>
    <name evidence="4" type="ORF">BHE18_03270</name>
</gene>
<dbReference type="SUPFAM" id="SSF49764">
    <property type="entry name" value="HSP20-like chaperones"/>
    <property type="match status" value="1"/>
</dbReference>
<dbReference type="InterPro" id="IPR031107">
    <property type="entry name" value="Small_HSP"/>
</dbReference>
<dbReference type="PROSITE" id="PS01031">
    <property type="entry name" value="SHSP"/>
    <property type="match status" value="1"/>
</dbReference>
<dbReference type="Gene3D" id="2.60.40.790">
    <property type="match status" value="1"/>
</dbReference>
<dbReference type="Pfam" id="PF00011">
    <property type="entry name" value="HSP20"/>
    <property type="match status" value="1"/>
</dbReference>
<accession>A0A1J6WUY9</accession>
<proteinExistence type="inferred from homology"/>
<dbReference type="Proteomes" id="UP000182062">
    <property type="component" value="Unassembled WGS sequence"/>
</dbReference>
<protein>
    <recommendedName>
        <fullName evidence="3">SHSP domain-containing protein</fullName>
    </recommendedName>
</protein>
<evidence type="ECO:0000313" key="4">
    <source>
        <dbReference type="EMBL" id="OIU71695.1"/>
    </source>
</evidence>
<evidence type="ECO:0000259" key="3">
    <source>
        <dbReference type="PROSITE" id="PS01031"/>
    </source>
</evidence>
<dbReference type="RefSeq" id="WP_071617365.1">
    <property type="nucleotide sequence ID" value="NZ_MINN01000074.1"/>
</dbReference>
<evidence type="ECO:0000313" key="5">
    <source>
        <dbReference type="Proteomes" id="UP000182062"/>
    </source>
</evidence>
<dbReference type="InterPro" id="IPR002068">
    <property type="entry name" value="A-crystallin/Hsp20_dom"/>
</dbReference>
<dbReference type="InterPro" id="IPR008978">
    <property type="entry name" value="HSP20-like_chaperone"/>
</dbReference>
<organism evidence="4 5">
    <name type="scientific">Rossellomorea aquimaris</name>
    <dbReference type="NCBI Taxonomy" id="189382"/>
    <lineage>
        <taxon>Bacteria</taxon>
        <taxon>Bacillati</taxon>
        <taxon>Bacillota</taxon>
        <taxon>Bacilli</taxon>
        <taxon>Bacillales</taxon>
        <taxon>Bacillaceae</taxon>
        <taxon>Rossellomorea</taxon>
    </lineage>
</organism>